<dbReference type="HOGENOM" id="CLU_1554070_0_0_11"/>
<name>Q0SIR5_RHOJR</name>
<proteinExistence type="predicted"/>
<dbReference type="Proteomes" id="UP000008710">
    <property type="component" value="Chromosome"/>
</dbReference>
<dbReference type="AlphaFoldDB" id="Q0SIR5"/>
<sequence>MFGLGPSIYSDKSWHTHSSGSAVTGEAATQAAEIARAACYPAITMPPTLGATIAALVEVAALTGANTGPDEPATAMSTFSTLGVPTRDHAATAHGPSARATPPASGAAHRQHPRPRTPRLPTTTRGHRGRPTPPTESTERRRRTAPGTEPRHRPTDRPGPVGGSRRSIVNTP</sequence>
<evidence type="ECO:0000313" key="3">
    <source>
        <dbReference type="Proteomes" id="UP000008710"/>
    </source>
</evidence>
<evidence type="ECO:0000256" key="1">
    <source>
        <dbReference type="SAM" id="MobiDB-lite"/>
    </source>
</evidence>
<organism evidence="2 3">
    <name type="scientific">Rhodococcus jostii (strain RHA1)</name>
    <dbReference type="NCBI Taxonomy" id="101510"/>
    <lineage>
        <taxon>Bacteria</taxon>
        <taxon>Bacillati</taxon>
        <taxon>Actinomycetota</taxon>
        <taxon>Actinomycetes</taxon>
        <taxon>Mycobacteriales</taxon>
        <taxon>Nocardiaceae</taxon>
        <taxon>Rhodococcus</taxon>
    </lineage>
</organism>
<dbReference type="EMBL" id="CP000431">
    <property type="protein sequence ID" value="ABG92571.1"/>
    <property type="molecule type" value="Genomic_DNA"/>
</dbReference>
<dbReference type="KEGG" id="rha:RHA1_ro00736"/>
<accession>Q0SIR5</accession>
<gene>
    <name evidence="2" type="ordered locus">RHA1_ro00736</name>
</gene>
<protein>
    <submittedName>
        <fullName evidence="2">Uncharacterized protein</fullName>
    </submittedName>
</protein>
<reference evidence="3" key="1">
    <citation type="journal article" date="2006" name="Proc. Natl. Acad. Sci. U.S.A.">
        <title>The complete genome of Rhodococcus sp. RHA1 provides insights into a catabolic powerhouse.</title>
        <authorList>
            <person name="McLeod M.P."/>
            <person name="Warren R.L."/>
            <person name="Hsiao W.W.L."/>
            <person name="Araki N."/>
            <person name="Myhre M."/>
            <person name="Fernandes C."/>
            <person name="Miyazawa D."/>
            <person name="Wong W."/>
            <person name="Lillquist A.L."/>
            <person name="Wang D."/>
            <person name="Dosanjh M."/>
            <person name="Hara H."/>
            <person name="Petrescu A."/>
            <person name="Morin R.D."/>
            <person name="Yang G."/>
            <person name="Stott J.M."/>
            <person name="Schein J.E."/>
            <person name="Shin H."/>
            <person name="Smailus D."/>
            <person name="Siddiqui A.S."/>
            <person name="Marra M.A."/>
            <person name="Jones S.J.M."/>
            <person name="Holt R."/>
            <person name="Brinkman F.S.L."/>
            <person name="Miyauchi K."/>
            <person name="Fukuda M."/>
            <person name="Davies J.E."/>
            <person name="Mohn W.W."/>
            <person name="Eltis L.D."/>
        </authorList>
    </citation>
    <scope>NUCLEOTIDE SEQUENCE [LARGE SCALE GENOMIC DNA]</scope>
    <source>
        <strain evidence="3">RHA1</strain>
    </source>
</reference>
<feature type="region of interest" description="Disordered" evidence="1">
    <location>
        <begin position="65"/>
        <end position="172"/>
    </location>
</feature>
<evidence type="ECO:0000313" key="2">
    <source>
        <dbReference type="EMBL" id="ABG92571.1"/>
    </source>
</evidence>